<organism evidence="2 3">
    <name type="scientific">Nezara viridula</name>
    <name type="common">Southern green stink bug</name>
    <name type="synonym">Cimex viridulus</name>
    <dbReference type="NCBI Taxonomy" id="85310"/>
    <lineage>
        <taxon>Eukaryota</taxon>
        <taxon>Metazoa</taxon>
        <taxon>Ecdysozoa</taxon>
        <taxon>Arthropoda</taxon>
        <taxon>Hexapoda</taxon>
        <taxon>Insecta</taxon>
        <taxon>Pterygota</taxon>
        <taxon>Neoptera</taxon>
        <taxon>Paraneoptera</taxon>
        <taxon>Hemiptera</taxon>
        <taxon>Heteroptera</taxon>
        <taxon>Panheteroptera</taxon>
        <taxon>Pentatomomorpha</taxon>
        <taxon>Pentatomoidea</taxon>
        <taxon>Pentatomidae</taxon>
        <taxon>Pentatominae</taxon>
        <taxon>Nezara</taxon>
    </lineage>
</organism>
<feature type="signal peptide" evidence="1">
    <location>
        <begin position="1"/>
        <end position="23"/>
    </location>
</feature>
<keyword evidence="1" id="KW-0732">Signal</keyword>
<evidence type="ECO:0008006" key="4">
    <source>
        <dbReference type="Google" id="ProtNLM"/>
    </source>
</evidence>
<gene>
    <name evidence="2" type="ORF">NEZAVI_LOCUS15539</name>
</gene>
<sequence>MSLTQCITRILLFLFGKPSLCLSSTIIGPAVGQLERTPLSITMDVTTSRCPLHVIPPPCPHVRITPRPLPANRTNTRRLLAIVRSRGCGERDLTQRSWPKIVDLERNLGRPLTISVRWRRRLVPDPSSRSWGLVCGANLAHVKFTLYHRTLKHVWERLVY</sequence>
<feature type="chain" id="PRO_5040486903" description="Neuropeptide" evidence="1">
    <location>
        <begin position="24"/>
        <end position="160"/>
    </location>
</feature>
<reference evidence="2" key="1">
    <citation type="submission" date="2022-01" db="EMBL/GenBank/DDBJ databases">
        <authorList>
            <person name="King R."/>
        </authorList>
    </citation>
    <scope>NUCLEOTIDE SEQUENCE</scope>
</reference>
<evidence type="ECO:0000313" key="2">
    <source>
        <dbReference type="EMBL" id="CAH1407918.1"/>
    </source>
</evidence>
<evidence type="ECO:0000256" key="1">
    <source>
        <dbReference type="SAM" id="SignalP"/>
    </source>
</evidence>
<keyword evidence="3" id="KW-1185">Reference proteome</keyword>
<dbReference type="AlphaFoldDB" id="A0A9P0HUE7"/>
<accession>A0A9P0HUE7</accession>
<dbReference type="EMBL" id="OV725083">
    <property type="protein sequence ID" value="CAH1407918.1"/>
    <property type="molecule type" value="Genomic_DNA"/>
</dbReference>
<evidence type="ECO:0000313" key="3">
    <source>
        <dbReference type="Proteomes" id="UP001152798"/>
    </source>
</evidence>
<proteinExistence type="predicted"/>
<dbReference type="Proteomes" id="UP001152798">
    <property type="component" value="Chromosome 7"/>
</dbReference>
<name>A0A9P0HUE7_NEZVI</name>
<protein>
    <recommendedName>
        <fullName evidence="4">Neuropeptide</fullName>
    </recommendedName>
</protein>